<protein>
    <recommendedName>
        <fullName evidence="7">Globin domain-containing protein</fullName>
    </recommendedName>
</protein>
<feature type="domain" description="Globin" evidence="7">
    <location>
        <begin position="3"/>
        <end position="147"/>
    </location>
</feature>
<dbReference type="AlphaFoldDB" id="A0A553PHV1"/>
<dbReference type="OrthoDB" id="436496at2759"/>
<dbReference type="SUPFAM" id="SSF46458">
    <property type="entry name" value="Globin-like"/>
    <property type="match status" value="1"/>
</dbReference>
<proteinExistence type="inferred from homology"/>
<dbReference type="InterPro" id="IPR044399">
    <property type="entry name" value="Mb-like_M"/>
</dbReference>
<keyword evidence="4" id="KW-0479">Metal-binding</keyword>
<dbReference type="InterPro" id="IPR009050">
    <property type="entry name" value="Globin-like_sf"/>
</dbReference>
<dbReference type="STRING" id="6832.A0A553PHV1"/>
<dbReference type="Proteomes" id="UP000318571">
    <property type="component" value="Chromosome 5"/>
</dbReference>
<dbReference type="EMBL" id="VCGU01000004">
    <property type="protein sequence ID" value="TRY77254.1"/>
    <property type="molecule type" value="Genomic_DNA"/>
</dbReference>
<comment type="caution">
    <text evidence="8">The sequence shown here is derived from an EMBL/GenBank/DDBJ whole genome shotgun (WGS) entry which is preliminary data.</text>
</comment>
<organism evidence="8 9">
    <name type="scientific">Tigriopus californicus</name>
    <name type="common">Marine copepod</name>
    <dbReference type="NCBI Taxonomy" id="6832"/>
    <lineage>
        <taxon>Eukaryota</taxon>
        <taxon>Metazoa</taxon>
        <taxon>Ecdysozoa</taxon>
        <taxon>Arthropoda</taxon>
        <taxon>Crustacea</taxon>
        <taxon>Multicrustacea</taxon>
        <taxon>Hexanauplia</taxon>
        <taxon>Copepoda</taxon>
        <taxon>Harpacticoida</taxon>
        <taxon>Harpacticidae</taxon>
        <taxon>Tigriopus</taxon>
    </lineage>
</organism>
<sequence>MSAFNDSEVHLLTSTWALVEADLSSHGLNYFQYLFTEYPEVQAKYFPMMSMNDVINLGAHGIKVLSDVGIMVRFVKEKNDLELVTKINKVTQNHCKKGVGLVGFKVVTKTLHEYLVMSLGANLTPEGGKAWKKLLDTLLIVVEQELNRKDAQ</sequence>
<reference evidence="8 9" key="1">
    <citation type="journal article" date="2018" name="Nat. Ecol. Evol.">
        <title>Genomic signatures of mitonuclear coevolution across populations of Tigriopus californicus.</title>
        <authorList>
            <person name="Barreto F.S."/>
            <person name="Watson E.T."/>
            <person name="Lima T.G."/>
            <person name="Willett C.S."/>
            <person name="Edmands S."/>
            <person name="Li W."/>
            <person name="Burton R.S."/>
        </authorList>
    </citation>
    <scope>NUCLEOTIDE SEQUENCE [LARGE SCALE GENOMIC DNA]</scope>
    <source>
        <strain evidence="8 9">San Diego</strain>
    </source>
</reference>
<keyword evidence="9" id="KW-1185">Reference proteome</keyword>
<evidence type="ECO:0000256" key="3">
    <source>
        <dbReference type="ARBA" id="ARBA00022621"/>
    </source>
</evidence>
<evidence type="ECO:0000313" key="9">
    <source>
        <dbReference type="Proteomes" id="UP000318571"/>
    </source>
</evidence>
<dbReference type="PANTHER" id="PTHR47217">
    <property type="entry name" value="GLOBIN-LIKE PROTEIN"/>
    <property type="match status" value="1"/>
</dbReference>
<dbReference type="GO" id="GO:0020037">
    <property type="term" value="F:heme binding"/>
    <property type="evidence" value="ECO:0007669"/>
    <property type="project" value="InterPro"/>
</dbReference>
<keyword evidence="5" id="KW-0408">Iron</keyword>
<dbReference type="PROSITE" id="PS01033">
    <property type="entry name" value="GLOBIN"/>
    <property type="match status" value="1"/>
</dbReference>
<evidence type="ECO:0000256" key="4">
    <source>
        <dbReference type="ARBA" id="ARBA00022723"/>
    </source>
</evidence>
<evidence type="ECO:0000256" key="5">
    <source>
        <dbReference type="ARBA" id="ARBA00023004"/>
    </source>
</evidence>
<keyword evidence="2 6" id="KW-0349">Heme</keyword>
<dbReference type="GO" id="GO:0046872">
    <property type="term" value="F:metal ion binding"/>
    <property type="evidence" value="ECO:0007669"/>
    <property type="project" value="UniProtKB-KW"/>
</dbReference>
<dbReference type="GO" id="GO:0019825">
    <property type="term" value="F:oxygen binding"/>
    <property type="evidence" value="ECO:0007669"/>
    <property type="project" value="InterPro"/>
</dbReference>
<dbReference type="InterPro" id="IPR012292">
    <property type="entry name" value="Globin/Proto"/>
</dbReference>
<accession>A0A553PHV1</accession>
<dbReference type="GO" id="GO:0005344">
    <property type="term" value="F:oxygen carrier activity"/>
    <property type="evidence" value="ECO:0007669"/>
    <property type="project" value="UniProtKB-KW"/>
</dbReference>
<keyword evidence="1 6" id="KW-0813">Transport</keyword>
<evidence type="ECO:0000313" key="8">
    <source>
        <dbReference type="EMBL" id="TRY77254.1"/>
    </source>
</evidence>
<dbReference type="PANTHER" id="PTHR47217:SF1">
    <property type="entry name" value="GLOBIN-LIKE PROTEIN"/>
    <property type="match status" value="1"/>
</dbReference>
<comment type="similarity">
    <text evidence="6">Belongs to the globin family.</text>
</comment>
<evidence type="ECO:0000256" key="1">
    <source>
        <dbReference type="ARBA" id="ARBA00022448"/>
    </source>
</evidence>
<gene>
    <name evidence="8" type="ORF">TCAL_15899</name>
</gene>
<name>A0A553PHV1_TIGCA</name>
<dbReference type="InterPro" id="IPR000971">
    <property type="entry name" value="Globin"/>
</dbReference>
<evidence type="ECO:0000256" key="6">
    <source>
        <dbReference type="RuleBase" id="RU000356"/>
    </source>
</evidence>
<dbReference type="CDD" id="cd01040">
    <property type="entry name" value="Mb-like"/>
    <property type="match status" value="1"/>
</dbReference>
<evidence type="ECO:0000259" key="7">
    <source>
        <dbReference type="PROSITE" id="PS01033"/>
    </source>
</evidence>
<dbReference type="Pfam" id="PF00042">
    <property type="entry name" value="Globin"/>
    <property type="match status" value="1"/>
</dbReference>
<dbReference type="Gene3D" id="1.10.490.10">
    <property type="entry name" value="Globins"/>
    <property type="match status" value="1"/>
</dbReference>
<evidence type="ECO:0000256" key="2">
    <source>
        <dbReference type="ARBA" id="ARBA00022617"/>
    </source>
</evidence>
<keyword evidence="3 6" id="KW-0561">Oxygen transport</keyword>